<proteinExistence type="predicted"/>
<dbReference type="OrthoDB" id="5653356at2"/>
<comment type="caution">
    <text evidence="2">The sequence shown here is derived from an EMBL/GenBank/DDBJ whole genome shotgun (WGS) entry which is preliminary data.</text>
</comment>
<dbReference type="AlphaFoldDB" id="A0A0W0VZV9"/>
<evidence type="ECO:0000256" key="1">
    <source>
        <dbReference type="SAM" id="Phobius"/>
    </source>
</evidence>
<dbReference type="Proteomes" id="UP000054908">
    <property type="component" value="Unassembled WGS sequence"/>
</dbReference>
<keyword evidence="3" id="KW-1185">Reference proteome</keyword>
<keyword evidence="1" id="KW-1133">Transmembrane helix</keyword>
<organism evidence="2 3">
    <name type="scientific">Legionella maceachernii</name>
    <dbReference type="NCBI Taxonomy" id="466"/>
    <lineage>
        <taxon>Bacteria</taxon>
        <taxon>Pseudomonadati</taxon>
        <taxon>Pseudomonadota</taxon>
        <taxon>Gammaproteobacteria</taxon>
        <taxon>Legionellales</taxon>
        <taxon>Legionellaceae</taxon>
        <taxon>Legionella</taxon>
    </lineage>
</organism>
<dbReference type="STRING" id="466.Lmac_1599"/>
<gene>
    <name evidence="2" type="ORF">Lmac_1599</name>
</gene>
<keyword evidence="1" id="KW-0812">Transmembrane</keyword>
<sequence length="147" mass="16911">MNNERINQSTLLAKMTCFAGLRCSKNKPFSLKHVNYQYILMVWIMSFFSNQAFAEKIPFKETLQPKHGWFTYLVFILIFAAVCLVLAKKNSGTLLPSVACLVVDKKRLNAKTIVYVIEYQNQQFLLADNQHGLVLQPLNKETHDVLL</sequence>
<name>A0A0W0VZV9_9GAMM</name>
<feature type="transmembrane region" description="Helical" evidence="1">
    <location>
        <begin position="69"/>
        <end position="87"/>
    </location>
</feature>
<accession>A0A0W0VZV9</accession>
<dbReference type="RefSeq" id="WP_058452368.1">
    <property type="nucleotide sequence ID" value="NZ_CAAAIB010000004.1"/>
</dbReference>
<evidence type="ECO:0000313" key="2">
    <source>
        <dbReference type="EMBL" id="KTD25828.1"/>
    </source>
</evidence>
<keyword evidence="1" id="KW-0472">Membrane</keyword>
<reference evidence="2 3" key="1">
    <citation type="submission" date="2015-11" db="EMBL/GenBank/DDBJ databases">
        <title>Genomic analysis of 38 Legionella species identifies large and diverse effector repertoires.</title>
        <authorList>
            <person name="Burstein D."/>
            <person name="Amaro F."/>
            <person name="Zusman T."/>
            <person name="Lifshitz Z."/>
            <person name="Cohen O."/>
            <person name="Gilbert J.A."/>
            <person name="Pupko T."/>
            <person name="Shuman H.A."/>
            <person name="Segal G."/>
        </authorList>
    </citation>
    <scope>NUCLEOTIDE SEQUENCE [LARGE SCALE GENOMIC DNA]</scope>
    <source>
        <strain evidence="2 3">PX-1-G2-E2</strain>
    </source>
</reference>
<protein>
    <submittedName>
        <fullName evidence="2">Uncharacterized protein</fullName>
    </submittedName>
</protein>
<dbReference type="PATRIC" id="fig|466.6.peg.1685"/>
<dbReference type="EMBL" id="LNYL01000042">
    <property type="protein sequence ID" value="KTD25828.1"/>
    <property type="molecule type" value="Genomic_DNA"/>
</dbReference>
<evidence type="ECO:0000313" key="3">
    <source>
        <dbReference type="Proteomes" id="UP000054908"/>
    </source>
</evidence>
<feature type="transmembrane region" description="Helical" evidence="1">
    <location>
        <begin position="35"/>
        <end position="54"/>
    </location>
</feature>